<protein>
    <submittedName>
        <fullName evidence="1">Uncharacterized protein</fullName>
    </submittedName>
</protein>
<dbReference type="EMBL" id="CP017555">
    <property type="protein sequence ID" value="AOW02737.1"/>
    <property type="molecule type" value="Genomic_DNA"/>
</dbReference>
<dbReference type="Proteomes" id="UP000182444">
    <property type="component" value="Chromosome 1C"/>
</dbReference>
<dbReference type="VEuPathDB" id="FungiDB:YALI0_C12188g"/>
<dbReference type="AlphaFoldDB" id="A0A1D8NAR7"/>
<name>A0A1D8NAR7_YARLL</name>
<accession>A0A1D8NAR7</accession>
<dbReference type="VEuPathDB" id="FungiDB:YALI1_C17091g"/>
<evidence type="ECO:0000313" key="1">
    <source>
        <dbReference type="EMBL" id="AOW02737.1"/>
    </source>
</evidence>
<dbReference type="GeneID" id="94582959"/>
<gene>
    <name evidence="1" type="ORF">YALI1_C17091g</name>
</gene>
<proteinExistence type="predicted"/>
<sequence>MRRPSTCTEGTCSYAPVKVHVLEISPLNHSVSRLYSRHHPESNSRYYGQPLASCLVGPRKYLGCHVGAAKTTVIRHPLCLTILQNNRNTCPTPQPPKRSTSSPVRRGVRVVILASDVGSLKTRFGHSLDPHWSGWLGLLSPTFQVSDCTLVLTQAEMSGIQVSDIVREGGESGEGERRTTGWRGVFGPLLDGLREG</sequence>
<organism evidence="1 2">
    <name type="scientific">Yarrowia lipolytica</name>
    <name type="common">Candida lipolytica</name>
    <dbReference type="NCBI Taxonomy" id="4952"/>
    <lineage>
        <taxon>Eukaryota</taxon>
        <taxon>Fungi</taxon>
        <taxon>Dikarya</taxon>
        <taxon>Ascomycota</taxon>
        <taxon>Saccharomycotina</taxon>
        <taxon>Dipodascomycetes</taxon>
        <taxon>Dipodascales</taxon>
        <taxon>Dipodascales incertae sedis</taxon>
        <taxon>Yarrowia</taxon>
    </lineage>
</organism>
<evidence type="ECO:0000313" key="2">
    <source>
        <dbReference type="Proteomes" id="UP000182444"/>
    </source>
</evidence>
<dbReference type="RefSeq" id="XP_068138425.1">
    <property type="nucleotide sequence ID" value="XM_068282324.1"/>
</dbReference>
<reference evidence="1 2" key="1">
    <citation type="journal article" date="2016" name="PLoS ONE">
        <title>Sequence Assembly of Yarrowia lipolytica Strain W29/CLIB89 Shows Transposable Element Diversity.</title>
        <authorList>
            <person name="Magnan C."/>
            <person name="Yu J."/>
            <person name="Chang I."/>
            <person name="Jahn E."/>
            <person name="Kanomata Y."/>
            <person name="Wu J."/>
            <person name="Zeller M."/>
            <person name="Oakes M."/>
            <person name="Baldi P."/>
            <person name="Sandmeyer S."/>
        </authorList>
    </citation>
    <scope>NUCLEOTIDE SEQUENCE [LARGE SCALE GENOMIC DNA]</scope>
    <source>
        <strain evidence="2">CLIB89(W29)</strain>
    </source>
</reference>